<dbReference type="AlphaFoldDB" id="A0A238KQL9"/>
<sequence length="153" mass="16955">MSQERGFRPRALGEIAIRCADMAAMVDFYENVIGLTRLHGGHNSAITFFRIADGFEGHTQVLALFHHGAAPRPGLHPTGADKPVTGAQSSLHHVALSLPFAEQEAVMRWYDQIGQPYRVERFGWIGWRGVFTTDPEGNTVELVAYDASMLYQA</sequence>
<organism evidence="2 3">
    <name type="scientific">Ruegeria arenilitoris</name>
    <dbReference type="NCBI Taxonomy" id="1173585"/>
    <lineage>
        <taxon>Bacteria</taxon>
        <taxon>Pseudomonadati</taxon>
        <taxon>Pseudomonadota</taxon>
        <taxon>Alphaproteobacteria</taxon>
        <taxon>Rhodobacterales</taxon>
        <taxon>Roseobacteraceae</taxon>
        <taxon>Ruegeria</taxon>
    </lineage>
</organism>
<dbReference type="PROSITE" id="PS51819">
    <property type="entry name" value="VOC"/>
    <property type="match status" value="1"/>
</dbReference>
<dbReference type="Pfam" id="PF00903">
    <property type="entry name" value="Glyoxalase"/>
    <property type="match status" value="1"/>
</dbReference>
<dbReference type="InterPro" id="IPR029068">
    <property type="entry name" value="Glyas_Bleomycin-R_OHBP_Dase"/>
</dbReference>
<evidence type="ECO:0000259" key="1">
    <source>
        <dbReference type="PROSITE" id="PS51819"/>
    </source>
</evidence>
<dbReference type="InterPro" id="IPR037523">
    <property type="entry name" value="VOC_core"/>
</dbReference>
<dbReference type="CDD" id="cd06587">
    <property type="entry name" value="VOC"/>
    <property type="match status" value="1"/>
</dbReference>
<dbReference type="EMBL" id="FXYG01000003">
    <property type="protein sequence ID" value="SMX44921.1"/>
    <property type="molecule type" value="Genomic_DNA"/>
</dbReference>
<protein>
    <submittedName>
        <fullName evidence="2">Glyoxalase-like domain protein</fullName>
    </submittedName>
</protein>
<gene>
    <name evidence="2" type="ORF">RUA8715_02564</name>
</gene>
<reference evidence="3" key="1">
    <citation type="submission" date="2017-05" db="EMBL/GenBank/DDBJ databases">
        <authorList>
            <person name="Rodrigo-Torres L."/>
            <person name="Arahal R. D."/>
            <person name="Lucena T."/>
        </authorList>
    </citation>
    <scope>NUCLEOTIDE SEQUENCE [LARGE SCALE GENOMIC DNA]</scope>
    <source>
        <strain evidence="3">CECT 8715</strain>
    </source>
</reference>
<dbReference type="SUPFAM" id="SSF54593">
    <property type="entry name" value="Glyoxalase/Bleomycin resistance protein/Dihydroxybiphenyl dioxygenase"/>
    <property type="match status" value="1"/>
</dbReference>
<dbReference type="InterPro" id="IPR004360">
    <property type="entry name" value="Glyas_Fos-R_dOase_dom"/>
</dbReference>
<accession>A0A238KQL9</accession>
<feature type="domain" description="VOC" evidence="1">
    <location>
        <begin position="11"/>
        <end position="145"/>
    </location>
</feature>
<dbReference type="OrthoDB" id="9812656at2"/>
<proteinExistence type="predicted"/>
<name>A0A238KQL9_9RHOB</name>
<keyword evidence="3" id="KW-1185">Reference proteome</keyword>
<dbReference type="Gene3D" id="3.10.180.10">
    <property type="entry name" value="2,3-Dihydroxybiphenyl 1,2-Dioxygenase, domain 1"/>
    <property type="match status" value="1"/>
</dbReference>
<evidence type="ECO:0000313" key="2">
    <source>
        <dbReference type="EMBL" id="SMX44921.1"/>
    </source>
</evidence>
<dbReference type="RefSeq" id="WP_093964060.1">
    <property type="nucleotide sequence ID" value="NZ_FXYG01000003.1"/>
</dbReference>
<dbReference type="Proteomes" id="UP000202485">
    <property type="component" value="Unassembled WGS sequence"/>
</dbReference>
<evidence type="ECO:0000313" key="3">
    <source>
        <dbReference type="Proteomes" id="UP000202485"/>
    </source>
</evidence>